<gene>
    <name evidence="1" type="ORF">R9Z33_16045</name>
</gene>
<evidence type="ECO:0000313" key="1">
    <source>
        <dbReference type="EMBL" id="WPB83612.1"/>
    </source>
</evidence>
<name>A0ABZ0PDD7_9PROT</name>
<reference evidence="1 2" key="1">
    <citation type="submission" date="2023-11" db="EMBL/GenBank/DDBJ databases">
        <title>Arctic aerobic anoxygenic photoheterotroph Sediminicoccus rosea KRV36 adapts its photosynthesis to long days of polar summer.</title>
        <authorList>
            <person name="Tomasch J."/>
            <person name="Kopejtka K."/>
            <person name="Bily T."/>
            <person name="Gardiner A.T."/>
            <person name="Gardian Z."/>
            <person name="Shivaramu S."/>
            <person name="Koblizek M."/>
            <person name="Engelhardt F."/>
            <person name="Kaftan D."/>
        </authorList>
    </citation>
    <scope>NUCLEOTIDE SEQUENCE [LARGE SCALE GENOMIC DNA]</scope>
    <source>
        <strain evidence="1 2">R-30</strain>
    </source>
</reference>
<evidence type="ECO:0000313" key="2">
    <source>
        <dbReference type="Proteomes" id="UP001305521"/>
    </source>
</evidence>
<sequence>MNVVGGRIVRKPCYGLAEVCERWGVSELDIANFAIAGELTLSIVVAQLPLEDGSVEEVDDGHFVDMPERRFRFTGTLDLWAHDAWHVMMTGTHGVSAFRTEPGMYRSLWVPSDGEEQFLVPRERLVVRHAERERFEAEQAATIVSTATVPVVARNGQRGAPPKYDWDEFYCELAVSMQIDGFPESQAAIVRRMVEWFAARNQYPDQSTIKKKVALLWRRYHEALARMPA</sequence>
<dbReference type="RefSeq" id="WP_318647586.1">
    <property type="nucleotide sequence ID" value="NZ_CP137852.1"/>
</dbReference>
<keyword evidence="2" id="KW-1185">Reference proteome</keyword>
<protein>
    <submittedName>
        <fullName evidence="1">Uncharacterized protein</fullName>
    </submittedName>
</protein>
<accession>A0ABZ0PDD7</accession>
<dbReference type="EMBL" id="CP137852">
    <property type="protein sequence ID" value="WPB83612.1"/>
    <property type="molecule type" value="Genomic_DNA"/>
</dbReference>
<dbReference type="Proteomes" id="UP001305521">
    <property type="component" value="Chromosome"/>
</dbReference>
<organism evidence="1 2">
    <name type="scientific">Sediminicoccus rosea</name>
    <dbReference type="NCBI Taxonomy" id="1225128"/>
    <lineage>
        <taxon>Bacteria</taxon>
        <taxon>Pseudomonadati</taxon>
        <taxon>Pseudomonadota</taxon>
        <taxon>Alphaproteobacteria</taxon>
        <taxon>Acetobacterales</taxon>
        <taxon>Roseomonadaceae</taxon>
        <taxon>Sediminicoccus</taxon>
    </lineage>
</organism>
<proteinExistence type="predicted"/>